<sequence length="59" mass="6230">MSTFALRLVSPYAGLTLFGASIALMVKAGLGTLHYALAIGPLAHSFIPRLEVLPCCRQA</sequence>
<evidence type="ECO:0000313" key="3">
    <source>
        <dbReference type="Proteomes" id="UP001612741"/>
    </source>
</evidence>
<dbReference type="EMBL" id="JBITGY010000011">
    <property type="protein sequence ID" value="MFI6502998.1"/>
    <property type="molecule type" value="Genomic_DNA"/>
</dbReference>
<evidence type="ECO:0000256" key="1">
    <source>
        <dbReference type="SAM" id="Phobius"/>
    </source>
</evidence>
<gene>
    <name evidence="2" type="ORF">ACIBG2_36850</name>
</gene>
<proteinExistence type="predicted"/>
<keyword evidence="1" id="KW-1133">Transmembrane helix</keyword>
<name>A0ABW7Z6F3_9ACTN</name>
<feature type="transmembrane region" description="Helical" evidence="1">
    <location>
        <begin position="12"/>
        <end position="37"/>
    </location>
</feature>
<keyword evidence="1" id="KW-0812">Transmembrane</keyword>
<protein>
    <submittedName>
        <fullName evidence="2">Uncharacterized protein</fullName>
    </submittedName>
</protein>
<dbReference type="Proteomes" id="UP001612741">
    <property type="component" value="Unassembled WGS sequence"/>
</dbReference>
<comment type="caution">
    <text evidence="2">The sequence shown here is derived from an EMBL/GenBank/DDBJ whole genome shotgun (WGS) entry which is preliminary data.</text>
</comment>
<dbReference type="RefSeq" id="WP_397088719.1">
    <property type="nucleotide sequence ID" value="NZ_JBITGY010000011.1"/>
</dbReference>
<organism evidence="2 3">
    <name type="scientific">Nonomuraea typhae</name>
    <dbReference type="NCBI Taxonomy" id="2603600"/>
    <lineage>
        <taxon>Bacteria</taxon>
        <taxon>Bacillati</taxon>
        <taxon>Actinomycetota</taxon>
        <taxon>Actinomycetes</taxon>
        <taxon>Streptosporangiales</taxon>
        <taxon>Streptosporangiaceae</taxon>
        <taxon>Nonomuraea</taxon>
    </lineage>
</organism>
<evidence type="ECO:0000313" key="2">
    <source>
        <dbReference type="EMBL" id="MFI6502998.1"/>
    </source>
</evidence>
<keyword evidence="1" id="KW-0472">Membrane</keyword>
<accession>A0ABW7Z6F3</accession>
<keyword evidence="3" id="KW-1185">Reference proteome</keyword>
<reference evidence="2 3" key="1">
    <citation type="submission" date="2024-10" db="EMBL/GenBank/DDBJ databases">
        <title>The Natural Products Discovery Center: Release of the First 8490 Sequenced Strains for Exploring Actinobacteria Biosynthetic Diversity.</title>
        <authorList>
            <person name="Kalkreuter E."/>
            <person name="Kautsar S.A."/>
            <person name="Yang D."/>
            <person name="Bader C.D."/>
            <person name="Teijaro C.N."/>
            <person name="Fluegel L."/>
            <person name="Davis C.M."/>
            <person name="Simpson J.R."/>
            <person name="Lauterbach L."/>
            <person name="Steele A.D."/>
            <person name="Gui C."/>
            <person name="Meng S."/>
            <person name="Li G."/>
            <person name="Viehrig K."/>
            <person name="Ye F."/>
            <person name="Su P."/>
            <person name="Kiefer A.F."/>
            <person name="Nichols A."/>
            <person name="Cepeda A.J."/>
            <person name="Yan W."/>
            <person name="Fan B."/>
            <person name="Jiang Y."/>
            <person name="Adhikari A."/>
            <person name="Zheng C.-J."/>
            <person name="Schuster L."/>
            <person name="Cowan T.M."/>
            <person name="Smanski M.J."/>
            <person name="Chevrette M.G."/>
            <person name="De Carvalho L.P.S."/>
            <person name="Shen B."/>
        </authorList>
    </citation>
    <scope>NUCLEOTIDE SEQUENCE [LARGE SCALE GENOMIC DNA]</scope>
    <source>
        <strain evidence="2 3">NPDC050545</strain>
    </source>
</reference>